<evidence type="ECO:0000256" key="2">
    <source>
        <dbReference type="ARBA" id="ARBA00022692"/>
    </source>
</evidence>
<dbReference type="OrthoDB" id="9890427at2759"/>
<dbReference type="FunFam" id="2.60.40.10:FF:000191">
    <property type="entry name" value="Immunoglobulin superfamily member 3"/>
    <property type="match status" value="1"/>
</dbReference>
<dbReference type="InterPro" id="IPR013106">
    <property type="entry name" value="Ig_V-set"/>
</dbReference>
<keyword evidence="13" id="KW-1185">Reference proteome</keyword>
<dbReference type="PROSITE" id="PS50835">
    <property type="entry name" value="IG_LIKE"/>
    <property type="match status" value="4"/>
</dbReference>
<name>A0A3B3RC84_9TELE</name>
<keyword evidence="2 9" id="KW-0812">Transmembrane</keyword>
<dbReference type="KEGG" id="pki:111835311"/>
<evidence type="ECO:0000256" key="7">
    <source>
        <dbReference type="ARBA" id="ARBA00023157"/>
    </source>
</evidence>
<dbReference type="SMART" id="SM00408">
    <property type="entry name" value="IGc2"/>
    <property type="match status" value="3"/>
</dbReference>
<dbReference type="PANTHER" id="PTHR12207:SF33">
    <property type="entry name" value="IMMUNOGLOBULIN SUPERFAMILY MEMBER 8 PRECURSOR"/>
    <property type="match status" value="1"/>
</dbReference>
<dbReference type="Pfam" id="PF07686">
    <property type="entry name" value="V-set"/>
    <property type="match status" value="1"/>
</dbReference>
<dbReference type="Ensembl" id="ENSPKIT00000040463.1">
    <property type="protein sequence ID" value="ENSPKIP00000015983.1"/>
    <property type="gene ID" value="ENSPKIG00000002498.1"/>
</dbReference>
<dbReference type="RefSeq" id="XP_023651244.1">
    <property type="nucleotide sequence ID" value="XM_023795476.2"/>
</dbReference>
<dbReference type="SMART" id="SM00406">
    <property type="entry name" value="IGv"/>
    <property type="match status" value="4"/>
</dbReference>
<feature type="domain" description="Ig-like" evidence="11">
    <location>
        <begin position="143"/>
        <end position="288"/>
    </location>
</feature>
<evidence type="ECO:0000259" key="11">
    <source>
        <dbReference type="PROSITE" id="PS50835"/>
    </source>
</evidence>
<dbReference type="STRING" id="1676925.ENSPKIP00000015983"/>
<reference evidence="12" key="1">
    <citation type="submission" date="2025-08" db="UniProtKB">
        <authorList>
            <consortium name="Ensembl"/>
        </authorList>
    </citation>
    <scope>IDENTIFICATION</scope>
</reference>
<keyword evidence="4" id="KW-0677">Repeat</keyword>
<dbReference type="AlphaFoldDB" id="A0A3B3RC84"/>
<keyword evidence="7" id="KW-1015">Disulfide bond</keyword>
<evidence type="ECO:0000256" key="4">
    <source>
        <dbReference type="ARBA" id="ARBA00022737"/>
    </source>
</evidence>
<keyword evidence="3 10" id="KW-0732">Signal</keyword>
<evidence type="ECO:0000313" key="12">
    <source>
        <dbReference type="Ensembl" id="ENSPKIP00000015983.1"/>
    </source>
</evidence>
<evidence type="ECO:0000256" key="6">
    <source>
        <dbReference type="ARBA" id="ARBA00023136"/>
    </source>
</evidence>
<dbReference type="PANTHER" id="PTHR12207">
    <property type="entry name" value="V-SET AND TRANSMEMBRANE DOMAIN-CONTAINING PROTEIN"/>
    <property type="match status" value="1"/>
</dbReference>
<dbReference type="InterPro" id="IPR007110">
    <property type="entry name" value="Ig-like_dom"/>
</dbReference>
<sequence length="623" mass="67524">MESRLSALLCLPWVLQCVFCRDVTVPAGPLYRVAGFPMTLPCSVTGYEGPRMQNFEWFLYRENSGSQQIGVISTQDRGFSYAPFQPRVRSGEVRVERDSGDRAALVVQRLQPEDQGRYECYTPSTDTRYYGNYSASVTVKVIPDTLQISHSHSLSRQPLIEGAELQLTCEAAVQSKEHTHLSVTFGVRGGAGSGAVISGQGHNLREIISIGRELAVIPGRGGDYERRYQDGEISLEKRKGKSAGDRDLYVMKMATVAPSDSGAYFCEATQWILDPDGSWTKLAHRTMELGVLTVRPLADSMTVSTTPSGAVNLPIGSPLRLTCEVSGVGVWNRSALLVRWTRRGGGEGAPATAPEVEVARLGPDGVASWGDDTSRGGGGAVEMEAQGRYSLRLFSAHPADSGTYRCIVSIFAGRRDPGPSSPASVTQRSNGVAISFTTKEVRVAATATLVRGPLLKRGDTVTLLCNVTVTTTGPYQVEVQWFRKREELGSTGEVPTGDGDAPLLAAVTHEGLSRLHGNFGDVSVDQPEHGYYRLRIHGAQMQDQGYYTCQAEVWGQDPHGAWYSTGEAAKSMPVNVYLYSRAIDLLLIPLIVGVSSALFVGVVVAGTVTCCFMNRLARRRSQK</sequence>
<dbReference type="SUPFAM" id="SSF48726">
    <property type="entry name" value="Immunoglobulin"/>
    <property type="match status" value="3"/>
</dbReference>
<dbReference type="GeneID" id="111835311"/>
<feature type="domain" description="Ig-like" evidence="11">
    <location>
        <begin position="458"/>
        <end position="552"/>
    </location>
</feature>
<dbReference type="RefSeq" id="XP_023651243.1">
    <property type="nucleotide sequence ID" value="XM_023795475.2"/>
</dbReference>
<dbReference type="InterPro" id="IPR013783">
    <property type="entry name" value="Ig-like_fold"/>
</dbReference>
<dbReference type="SMART" id="SM00409">
    <property type="entry name" value="IG"/>
    <property type="match status" value="4"/>
</dbReference>
<dbReference type="Gene3D" id="2.60.40.10">
    <property type="entry name" value="Immunoglobulins"/>
    <property type="match status" value="3"/>
</dbReference>
<protein>
    <submittedName>
        <fullName evidence="12">Immunoglobulin superfamily, member 8</fullName>
    </submittedName>
</protein>
<feature type="signal peptide" evidence="10">
    <location>
        <begin position="1"/>
        <end position="20"/>
    </location>
</feature>
<dbReference type="Proteomes" id="UP000261540">
    <property type="component" value="Unplaced"/>
</dbReference>
<proteinExistence type="predicted"/>
<keyword evidence="8" id="KW-0393">Immunoglobulin domain</keyword>
<keyword evidence="6 9" id="KW-0472">Membrane</keyword>
<dbReference type="InterPro" id="IPR036179">
    <property type="entry name" value="Ig-like_dom_sf"/>
</dbReference>
<evidence type="ECO:0000313" key="13">
    <source>
        <dbReference type="Proteomes" id="UP000261540"/>
    </source>
</evidence>
<organism evidence="12 13">
    <name type="scientific">Paramormyrops kingsleyae</name>
    <dbReference type="NCBI Taxonomy" id="1676925"/>
    <lineage>
        <taxon>Eukaryota</taxon>
        <taxon>Metazoa</taxon>
        <taxon>Chordata</taxon>
        <taxon>Craniata</taxon>
        <taxon>Vertebrata</taxon>
        <taxon>Euteleostomi</taxon>
        <taxon>Actinopterygii</taxon>
        <taxon>Neopterygii</taxon>
        <taxon>Teleostei</taxon>
        <taxon>Osteoglossocephala</taxon>
        <taxon>Osteoglossomorpha</taxon>
        <taxon>Osteoglossiformes</taxon>
        <taxon>Mormyridae</taxon>
        <taxon>Paramormyrops</taxon>
    </lineage>
</organism>
<dbReference type="InterPro" id="IPR051102">
    <property type="entry name" value="IgSF_V-set/TM_domain"/>
</dbReference>
<evidence type="ECO:0000256" key="9">
    <source>
        <dbReference type="SAM" id="Phobius"/>
    </source>
</evidence>
<dbReference type="InterPro" id="IPR003599">
    <property type="entry name" value="Ig_sub"/>
</dbReference>
<feature type="domain" description="Ig-like" evidence="11">
    <location>
        <begin position="12"/>
        <end position="138"/>
    </location>
</feature>
<dbReference type="GO" id="GO:0016020">
    <property type="term" value="C:membrane"/>
    <property type="evidence" value="ECO:0007669"/>
    <property type="project" value="UniProtKB-SubCell"/>
</dbReference>
<dbReference type="FunFam" id="2.60.40.10:FF:002665">
    <property type="entry name" value="Immunoglobulin superfamily, member 8"/>
    <property type="match status" value="1"/>
</dbReference>
<evidence type="ECO:0000256" key="10">
    <source>
        <dbReference type="SAM" id="SignalP"/>
    </source>
</evidence>
<dbReference type="GeneTree" id="ENSGT00940000161314"/>
<comment type="subcellular location">
    <subcellularLocation>
        <location evidence="1">Membrane</location>
        <topology evidence="1">Single-pass membrane protein</topology>
    </subcellularLocation>
</comment>
<evidence type="ECO:0000256" key="8">
    <source>
        <dbReference type="ARBA" id="ARBA00023319"/>
    </source>
</evidence>
<dbReference type="CTD" id="93185"/>
<dbReference type="InterPro" id="IPR003598">
    <property type="entry name" value="Ig_sub2"/>
</dbReference>
<evidence type="ECO:0000256" key="3">
    <source>
        <dbReference type="ARBA" id="ARBA00022729"/>
    </source>
</evidence>
<accession>A0A3B3RC84</accession>
<evidence type="ECO:0000256" key="5">
    <source>
        <dbReference type="ARBA" id="ARBA00022989"/>
    </source>
</evidence>
<keyword evidence="5 9" id="KW-1133">Transmembrane helix</keyword>
<feature type="transmembrane region" description="Helical" evidence="9">
    <location>
        <begin position="586"/>
        <end position="613"/>
    </location>
</feature>
<feature type="chain" id="PRO_5017176220" evidence="10">
    <location>
        <begin position="21"/>
        <end position="623"/>
    </location>
</feature>
<reference evidence="12" key="2">
    <citation type="submission" date="2025-09" db="UniProtKB">
        <authorList>
            <consortium name="Ensembl"/>
        </authorList>
    </citation>
    <scope>IDENTIFICATION</scope>
</reference>
<evidence type="ECO:0000256" key="1">
    <source>
        <dbReference type="ARBA" id="ARBA00004167"/>
    </source>
</evidence>
<dbReference type="CDD" id="cd00099">
    <property type="entry name" value="IgV"/>
    <property type="match status" value="1"/>
</dbReference>
<feature type="domain" description="Ig-like" evidence="11">
    <location>
        <begin position="296"/>
        <end position="426"/>
    </location>
</feature>